<gene>
    <name evidence="1" type="ORF">R69888_01863</name>
</gene>
<dbReference type="PANTHER" id="PTHR39673">
    <property type="entry name" value="TUNGSTEN FORMYLMETHANOFURAN DEHYDROGENASE, SUBUNIT C (FWDC)"/>
    <property type="match status" value="1"/>
</dbReference>
<accession>A0ABN7L1S3</accession>
<dbReference type="SUPFAM" id="SSF69336">
    <property type="entry name" value="Alpha subunit of glutamate synthase, C-terminal domain"/>
    <property type="match status" value="1"/>
</dbReference>
<dbReference type="PANTHER" id="PTHR39673:SF5">
    <property type="entry name" value="TUNGSTEN-CONTAINING FORMYLMETHANOFURAN DEHYDROGENASE 2 SUBUNIT C"/>
    <property type="match status" value="1"/>
</dbReference>
<evidence type="ECO:0008006" key="3">
    <source>
        <dbReference type="Google" id="ProtNLM"/>
    </source>
</evidence>
<dbReference type="PIRSF" id="PIRSF006519">
    <property type="entry name" value="GOGAT_dom3"/>
    <property type="match status" value="1"/>
</dbReference>
<dbReference type="Proteomes" id="UP000672526">
    <property type="component" value="Unassembled WGS sequence"/>
</dbReference>
<dbReference type="EMBL" id="CAJNBK010000003">
    <property type="protein sequence ID" value="CAE6726416.1"/>
    <property type="molecule type" value="Genomic_DNA"/>
</dbReference>
<organism evidence="1 2">
    <name type="scientific">Paraburkholderia haematera</name>
    <dbReference type="NCBI Taxonomy" id="2793077"/>
    <lineage>
        <taxon>Bacteria</taxon>
        <taxon>Pseudomonadati</taxon>
        <taxon>Pseudomonadota</taxon>
        <taxon>Betaproteobacteria</taxon>
        <taxon>Burkholderiales</taxon>
        <taxon>Burkholderiaceae</taxon>
        <taxon>Paraburkholderia</taxon>
    </lineage>
</organism>
<dbReference type="InterPro" id="IPR036485">
    <property type="entry name" value="Glu_synth_asu_C_sf"/>
</dbReference>
<proteinExistence type="predicted"/>
<comment type="caution">
    <text evidence="1">The sequence shown here is derived from an EMBL/GenBank/DDBJ whole genome shotgun (WGS) entry which is preliminary data.</text>
</comment>
<protein>
    <recommendedName>
        <fullName evidence="3">Protein glxC</fullName>
    </recommendedName>
</protein>
<reference evidence="1 2" key="1">
    <citation type="submission" date="2021-02" db="EMBL/GenBank/DDBJ databases">
        <authorList>
            <person name="Vanwijnsberghe S."/>
        </authorList>
    </citation>
    <scope>NUCLEOTIDE SEQUENCE [LARGE SCALE GENOMIC DNA]</scope>
    <source>
        <strain evidence="1 2">LMG 31837</strain>
    </source>
</reference>
<dbReference type="Gene3D" id="2.160.20.60">
    <property type="entry name" value="Glutamate synthase, alpha subunit, C-terminal domain"/>
    <property type="match status" value="1"/>
</dbReference>
<dbReference type="RefSeq" id="WP_211610682.1">
    <property type="nucleotide sequence ID" value="NZ_CAJNBK010000003.1"/>
</dbReference>
<dbReference type="InterPro" id="IPR012061">
    <property type="entry name" value="Glu_synth_lsu_3"/>
</dbReference>
<evidence type="ECO:0000313" key="1">
    <source>
        <dbReference type="EMBL" id="CAE6726416.1"/>
    </source>
</evidence>
<sequence length="229" mass="23625">MESLTFDLERKTVRELNQFLHQPASELEGQAVTVVSPNGAHNLAVGVDAPVKVTIAGHAGYYAGGMNKHATIEIDGSAGTGVAENMMSGKVHVKGFASNGAGASAHGGLLVIDGDAGLRCGISLKGGDIVVGGSVGSFSAFMAQAGRMVICGDAGDALGDSLYEAVLYVRGEVKSLGADAQYEPMTQADIDAVRGLLTAAAMDHDPASFKRIASARTLYHWNADANQEY</sequence>
<evidence type="ECO:0000313" key="2">
    <source>
        <dbReference type="Proteomes" id="UP000672526"/>
    </source>
</evidence>
<keyword evidence="2" id="KW-1185">Reference proteome</keyword>
<name>A0ABN7L1S3_9BURK</name>
<dbReference type="CDD" id="cd00504">
    <property type="entry name" value="GXGXG"/>
    <property type="match status" value="1"/>
</dbReference>